<sequence>MILFWITAATFLGRIDSQLTAITLTPGTVNLIEREASNYNITSVAVAPPGTVVNCYIKEVGTDVTPPSPIFTGHPFTKAFTTSGFDVSWYFFFDSSSPNKLNFDVYQRYDVTIECADVNNNLRSAQVVVNVIDNNAPVITDAPTANVTVATGDVNKGDLLYTVTASDPDGDPITYSFGVTPPLDIFSINPATNQIRAKVAFVGIGESPVNLSLVVSDGDKSTQLDIILTITNLNVRPNITNLPTESRIPENTAPGTELLTLLYFDPDQTAPFIPTCTVRPTTQLPVFDIIGSRILVSTGSDGKNRLDYEGVKKYEIDCFITDQYLGSLGPDILTVHIEDVNEKPEFAQKIYTCTLQESPALDSTCSLNLNVKDPEGGAVIISIKPTPDSQRFRFTSPAADRLTFSVNYDIDGNAMPSSLTIDIEATDSAGQFGTAQIQVTVTDRNDNSPVITATQIIDLTPASPVGAVGTVQATDADSGLNGEIEYILTAMNPATTSDYIVLLESGEIQYVKKFPDSLLNSAALLTIQARDKGTPPRSTSDIVTVRFLGDTTQPTNQNGNQGGTAASETRFFDEPVNIAIVTVIGILLFVAVLVAFYFCIKKMLLGYCCGPRKPSNVYPTSQDYGHYDVKKKGYYDRYPKGRGDYPDYHRSDSLYSRDIRSPSVIDYNDNRSMEGNV</sequence>
<keyword evidence="2 9" id="KW-0812">Transmembrane</keyword>
<gene>
    <name evidence="12" type="ORF">SNE40_006054</name>
</gene>
<evidence type="ECO:0000259" key="11">
    <source>
        <dbReference type="PROSITE" id="PS50268"/>
    </source>
</evidence>
<evidence type="ECO:0000256" key="6">
    <source>
        <dbReference type="ARBA" id="ARBA00023136"/>
    </source>
</evidence>
<organism evidence="12 13">
    <name type="scientific">Patella caerulea</name>
    <name type="common">Rayed Mediterranean limpet</name>
    <dbReference type="NCBI Taxonomy" id="87958"/>
    <lineage>
        <taxon>Eukaryota</taxon>
        <taxon>Metazoa</taxon>
        <taxon>Spiralia</taxon>
        <taxon>Lophotrochozoa</taxon>
        <taxon>Mollusca</taxon>
        <taxon>Gastropoda</taxon>
        <taxon>Patellogastropoda</taxon>
        <taxon>Patelloidea</taxon>
        <taxon>Patellidae</taxon>
        <taxon>Patella</taxon>
    </lineage>
</organism>
<keyword evidence="7" id="KW-0325">Glycoprotein</keyword>
<evidence type="ECO:0000313" key="13">
    <source>
        <dbReference type="Proteomes" id="UP001347796"/>
    </source>
</evidence>
<feature type="chain" id="PRO_5042853972" description="Cadherin domain-containing protein" evidence="10">
    <location>
        <begin position="18"/>
        <end position="677"/>
    </location>
</feature>
<evidence type="ECO:0000256" key="5">
    <source>
        <dbReference type="ARBA" id="ARBA00022989"/>
    </source>
</evidence>
<dbReference type="PRINTS" id="PR00205">
    <property type="entry name" value="CADHERIN"/>
</dbReference>
<comment type="caution">
    <text evidence="12">The sequence shown here is derived from an EMBL/GenBank/DDBJ whole genome shotgun (WGS) entry which is preliminary data.</text>
</comment>
<dbReference type="PROSITE" id="PS50268">
    <property type="entry name" value="CADHERIN_2"/>
    <property type="match status" value="3"/>
</dbReference>
<evidence type="ECO:0000256" key="10">
    <source>
        <dbReference type="SAM" id="SignalP"/>
    </source>
</evidence>
<evidence type="ECO:0000313" key="12">
    <source>
        <dbReference type="EMBL" id="KAK6186779.1"/>
    </source>
</evidence>
<evidence type="ECO:0000256" key="8">
    <source>
        <dbReference type="PROSITE-ProRule" id="PRU00043"/>
    </source>
</evidence>
<dbReference type="InterPro" id="IPR020894">
    <property type="entry name" value="Cadherin_CS"/>
</dbReference>
<dbReference type="GO" id="GO:0007156">
    <property type="term" value="P:homophilic cell adhesion via plasma membrane adhesion molecules"/>
    <property type="evidence" value="ECO:0007669"/>
    <property type="project" value="InterPro"/>
</dbReference>
<feature type="domain" description="Cadherin" evidence="11">
    <location>
        <begin position="347"/>
        <end position="451"/>
    </location>
</feature>
<reference evidence="12 13" key="1">
    <citation type="submission" date="2024-01" db="EMBL/GenBank/DDBJ databases">
        <title>The genome of the rayed Mediterranean limpet Patella caerulea (Linnaeus, 1758).</title>
        <authorList>
            <person name="Anh-Thu Weber A."/>
            <person name="Halstead-Nussloch G."/>
        </authorList>
    </citation>
    <scope>NUCLEOTIDE SEQUENCE [LARGE SCALE GENOMIC DNA]</scope>
    <source>
        <strain evidence="12">AATW-2023a</strain>
        <tissue evidence="12">Whole specimen</tissue>
    </source>
</reference>
<accession>A0AAN8PZF6</accession>
<dbReference type="SUPFAM" id="SSF49313">
    <property type="entry name" value="Cadherin-like"/>
    <property type="match status" value="4"/>
</dbReference>
<dbReference type="InterPro" id="IPR002126">
    <property type="entry name" value="Cadherin-like_dom"/>
</dbReference>
<evidence type="ECO:0000256" key="2">
    <source>
        <dbReference type="ARBA" id="ARBA00022692"/>
    </source>
</evidence>
<dbReference type="GO" id="GO:0005509">
    <property type="term" value="F:calcium ion binding"/>
    <property type="evidence" value="ECO:0007669"/>
    <property type="project" value="UniProtKB-UniRule"/>
</dbReference>
<dbReference type="EMBL" id="JAZGQO010000005">
    <property type="protein sequence ID" value="KAK6186779.1"/>
    <property type="molecule type" value="Genomic_DNA"/>
</dbReference>
<evidence type="ECO:0000256" key="9">
    <source>
        <dbReference type="SAM" id="Phobius"/>
    </source>
</evidence>
<dbReference type="Gene3D" id="2.60.40.60">
    <property type="entry name" value="Cadherins"/>
    <property type="match status" value="4"/>
</dbReference>
<feature type="domain" description="Cadherin" evidence="11">
    <location>
        <begin position="240"/>
        <end position="346"/>
    </location>
</feature>
<feature type="domain" description="Cadherin" evidence="11">
    <location>
        <begin position="451"/>
        <end position="556"/>
    </location>
</feature>
<protein>
    <recommendedName>
        <fullName evidence="11">Cadherin domain-containing protein</fullName>
    </recommendedName>
</protein>
<dbReference type="GO" id="GO:0005886">
    <property type="term" value="C:plasma membrane"/>
    <property type="evidence" value="ECO:0007669"/>
    <property type="project" value="InterPro"/>
</dbReference>
<feature type="signal peptide" evidence="10">
    <location>
        <begin position="1"/>
        <end position="17"/>
    </location>
</feature>
<keyword evidence="13" id="KW-1185">Reference proteome</keyword>
<keyword evidence="4 8" id="KW-0106">Calcium</keyword>
<evidence type="ECO:0000256" key="4">
    <source>
        <dbReference type="ARBA" id="ARBA00022837"/>
    </source>
</evidence>
<proteinExistence type="predicted"/>
<dbReference type="PANTHER" id="PTHR24028">
    <property type="entry name" value="CADHERIN-87A"/>
    <property type="match status" value="1"/>
</dbReference>
<evidence type="ECO:0000256" key="7">
    <source>
        <dbReference type="ARBA" id="ARBA00023180"/>
    </source>
</evidence>
<keyword evidence="6 9" id="KW-0472">Membrane</keyword>
<dbReference type="CDD" id="cd11304">
    <property type="entry name" value="Cadherin_repeat"/>
    <property type="match status" value="4"/>
</dbReference>
<dbReference type="AlphaFoldDB" id="A0AAN8PZF6"/>
<dbReference type="InterPro" id="IPR015919">
    <property type="entry name" value="Cadherin-like_sf"/>
</dbReference>
<feature type="transmembrane region" description="Helical" evidence="9">
    <location>
        <begin position="578"/>
        <end position="600"/>
    </location>
</feature>
<evidence type="ECO:0000256" key="3">
    <source>
        <dbReference type="ARBA" id="ARBA00022737"/>
    </source>
</evidence>
<evidence type="ECO:0000256" key="1">
    <source>
        <dbReference type="ARBA" id="ARBA00004167"/>
    </source>
</evidence>
<dbReference type="Proteomes" id="UP001347796">
    <property type="component" value="Unassembled WGS sequence"/>
</dbReference>
<keyword evidence="5 9" id="KW-1133">Transmembrane helix</keyword>
<dbReference type="InterPro" id="IPR050174">
    <property type="entry name" value="Protocadherin/Cadherin-CA"/>
</dbReference>
<keyword evidence="10" id="KW-0732">Signal</keyword>
<dbReference type="SMART" id="SM00112">
    <property type="entry name" value="CA"/>
    <property type="match status" value="3"/>
</dbReference>
<comment type="subcellular location">
    <subcellularLocation>
        <location evidence="1">Membrane</location>
        <topology evidence="1">Single-pass membrane protein</topology>
    </subcellularLocation>
</comment>
<keyword evidence="3" id="KW-0677">Repeat</keyword>
<dbReference type="PROSITE" id="PS00232">
    <property type="entry name" value="CADHERIN_1"/>
    <property type="match status" value="1"/>
</dbReference>
<dbReference type="PANTHER" id="PTHR24028:SF328">
    <property type="entry name" value="CADHERIN-3"/>
    <property type="match status" value="1"/>
</dbReference>
<name>A0AAN8PZF6_PATCE</name>